<gene>
    <name evidence="1" type="ORF">L916_14598</name>
</gene>
<evidence type="ECO:0000313" key="1">
    <source>
        <dbReference type="EMBL" id="ETL32882.1"/>
    </source>
</evidence>
<sequence length="34" mass="3645">KTKIRTSTSLQADPMKCADPDCTCADLTTTDPCI</sequence>
<dbReference type="EMBL" id="KI674735">
    <property type="protein sequence ID" value="ETL32882.1"/>
    <property type="molecule type" value="Genomic_DNA"/>
</dbReference>
<protein>
    <submittedName>
        <fullName evidence="1">Uncharacterized protein</fullName>
    </submittedName>
</protein>
<proteinExistence type="predicted"/>
<feature type="non-terminal residue" evidence="1">
    <location>
        <position position="1"/>
    </location>
</feature>
<dbReference type="AlphaFoldDB" id="W2IH78"/>
<reference evidence="1" key="1">
    <citation type="submission" date="2013-11" db="EMBL/GenBank/DDBJ databases">
        <title>The Genome Sequence of Phytophthora parasitica CJ05E6.</title>
        <authorList>
            <consortium name="The Broad Institute Genomics Platform"/>
            <person name="Russ C."/>
            <person name="Tyler B."/>
            <person name="Panabieres F."/>
            <person name="Shan W."/>
            <person name="Tripathy S."/>
            <person name="Grunwald N."/>
            <person name="Machado M."/>
            <person name="Johnson C.S."/>
            <person name="Arredondo F."/>
            <person name="Hong C."/>
            <person name="Coffey M."/>
            <person name="Young S.K."/>
            <person name="Zeng Q."/>
            <person name="Gargeya S."/>
            <person name="Fitzgerald M."/>
            <person name="Abouelleil A."/>
            <person name="Alvarado L."/>
            <person name="Chapman S.B."/>
            <person name="Gainer-Dewar J."/>
            <person name="Goldberg J."/>
            <person name="Griggs A."/>
            <person name="Gujja S."/>
            <person name="Hansen M."/>
            <person name="Howarth C."/>
            <person name="Imamovic A."/>
            <person name="Ireland A."/>
            <person name="Larimer J."/>
            <person name="McCowan C."/>
            <person name="Murphy C."/>
            <person name="Pearson M."/>
            <person name="Poon T.W."/>
            <person name="Priest M."/>
            <person name="Roberts A."/>
            <person name="Saif S."/>
            <person name="Shea T."/>
            <person name="Sykes S."/>
            <person name="Wortman J."/>
            <person name="Nusbaum C."/>
            <person name="Birren B."/>
        </authorList>
    </citation>
    <scope>NUCLEOTIDE SEQUENCE [LARGE SCALE GENOMIC DNA]</scope>
    <source>
        <strain evidence="1">CJ05E6</strain>
    </source>
</reference>
<organism evidence="1">
    <name type="scientific">Phytophthora nicotianae</name>
    <name type="common">Potato buckeye rot agent</name>
    <name type="synonym">Phytophthora parasitica</name>
    <dbReference type="NCBI Taxonomy" id="4792"/>
    <lineage>
        <taxon>Eukaryota</taxon>
        <taxon>Sar</taxon>
        <taxon>Stramenopiles</taxon>
        <taxon>Oomycota</taxon>
        <taxon>Peronosporomycetes</taxon>
        <taxon>Peronosporales</taxon>
        <taxon>Peronosporaceae</taxon>
        <taxon>Phytophthora</taxon>
    </lineage>
</organism>
<name>W2IH78_PHYNI</name>
<feature type="non-terminal residue" evidence="1">
    <location>
        <position position="34"/>
    </location>
</feature>
<dbReference type="Proteomes" id="UP000053864">
    <property type="component" value="Unassembled WGS sequence"/>
</dbReference>
<accession>W2IH78</accession>